<sequence length="48" mass="5272">MTKRLNITARLVAFAAMDDMRGAAVDACSVGNESNETTGRMFTTGWRF</sequence>
<evidence type="ECO:0000313" key="2">
    <source>
        <dbReference type="Proteomes" id="UP001315686"/>
    </source>
</evidence>
<organism evidence="1 2">
    <name type="scientific">Harenicola maris</name>
    <dbReference type="NCBI Taxonomy" id="2841044"/>
    <lineage>
        <taxon>Bacteria</taxon>
        <taxon>Pseudomonadati</taxon>
        <taxon>Pseudomonadota</taxon>
        <taxon>Alphaproteobacteria</taxon>
        <taxon>Rhodobacterales</taxon>
        <taxon>Paracoccaceae</taxon>
        <taxon>Harenicola</taxon>
    </lineage>
</organism>
<accession>A0AAP2CM59</accession>
<dbReference type="Proteomes" id="UP001315686">
    <property type="component" value="Unassembled WGS sequence"/>
</dbReference>
<protein>
    <submittedName>
        <fullName evidence="1">Uncharacterized protein</fullName>
    </submittedName>
</protein>
<dbReference type="AlphaFoldDB" id="A0AAP2CM59"/>
<name>A0AAP2CM59_9RHOB</name>
<gene>
    <name evidence="1" type="ORF">IV417_05645</name>
</gene>
<evidence type="ECO:0000313" key="1">
    <source>
        <dbReference type="EMBL" id="MBT0956859.1"/>
    </source>
</evidence>
<reference evidence="1 2" key="1">
    <citation type="journal article" date="2021" name="Arch. Microbiol.">
        <title>Harenicola maris gen. nov., sp. nov. isolated from the Sea of Japan shallow sediments.</title>
        <authorList>
            <person name="Romanenko L.A."/>
            <person name="Kurilenko V.V."/>
            <person name="Chernysheva N.Y."/>
            <person name="Tekutyeva L.A."/>
            <person name="Velansky P.V."/>
            <person name="Svetashev V.I."/>
            <person name="Isaeva M.P."/>
        </authorList>
    </citation>
    <scope>NUCLEOTIDE SEQUENCE [LARGE SCALE GENOMIC DNA]</scope>
    <source>
        <strain evidence="1 2">KMM 3653</strain>
    </source>
</reference>
<comment type="caution">
    <text evidence="1">The sequence shown here is derived from an EMBL/GenBank/DDBJ whole genome shotgun (WGS) entry which is preliminary data.</text>
</comment>
<proteinExistence type="predicted"/>
<dbReference type="RefSeq" id="WP_327793048.1">
    <property type="nucleotide sequence ID" value="NZ_JADQAZ010000001.1"/>
</dbReference>
<keyword evidence="2" id="KW-1185">Reference proteome</keyword>
<dbReference type="EMBL" id="JADQAZ010000001">
    <property type="protein sequence ID" value="MBT0956859.1"/>
    <property type="molecule type" value="Genomic_DNA"/>
</dbReference>